<dbReference type="InterPro" id="IPR011010">
    <property type="entry name" value="DNA_brk_join_enz"/>
</dbReference>
<organism evidence="1 2">
    <name type="scientific">Wenjunlia tyrosinilytica</name>
    <dbReference type="NCBI Taxonomy" id="1544741"/>
    <lineage>
        <taxon>Bacteria</taxon>
        <taxon>Bacillati</taxon>
        <taxon>Actinomycetota</taxon>
        <taxon>Actinomycetes</taxon>
        <taxon>Kitasatosporales</taxon>
        <taxon>Streptomycetaceae</taxon>
        <taxon>Wenjunlia</taxon>
    </lineage>
</organism>
<dbReference type="Proteomes" id="UP000641932">
    <property type="component" value="Unassembled WGS sequence"/>
</dbReference>
<sequence>MAALAVVRDLRGHWAPASAEELERFETDVLSGFVLARASAGLADGTIRGDVGHLEQIRTWFGRPLWDMEPADADAYFGKVLRNSPSGTRLARSQALTTYFMFLELRHKVEIHRMTGRVVECPIDEMNRPRGAKDAQLRIPPTESEVGILFTGWGGELATCLKFAPTARNYTTAKLMSQVGLRVSEACKLDLADIKWNLGRFGNSMSAMARAPVARVRASGWCL</sequence>
<evidence type="ECO:0000313" key="1">
    <source>
        <dbReference type="EMBL" id="GGP00064.1"/>
    </source>
</evidence>
<dbReference type="EMBL" id="BMMS01000052">
    <property type="protein sequence ID" value="GGP00064.1"/>
    <property type="molecule type" value="Genomic_DNA"/>
</dbReference>
<dbReference type="AlphaFoldDB" id="A0A918E1D9"/>
<dbReference type="GO" id="GO:0003677">
    <property type="term" value="F:DNA binding"/>
    <property type="evidence" value="ECO:0007669"/>
    <property type="project" value="InterPro"/>
</dbReference>
<proteinExistence type="predicted"/>
<name>A0A918E1D9_9ACTN</name>
<evidence type="ECO:0000313" key="2">
    <source>
        <dbReference type="Proteomes" id="UP000641932"/>
    </source>
</evidence>
<protein>
    <submittedName>
        <fullName evidence="1">Uncharacterized protein</fullName>
    </submittedName>
</protein>
<keyword evidence="2" id="KW-1185">Reference proteome</keyword>
<comment type="caution">
    <text evidence="1">The sequence shown here is derived from an EMBL/GenBank/DDBJ whole genome shotgun (WGS) entry which is preliminary data.</text>
</comment>
<reference evidence="1" key="2">
    <citation type="submission" date="2020-09" db="EMBL/GenBank/DDBJ databases">
        <authorList>
            <person name="Sun Q."/>
            <person name="Zhou Y."/>
        </authorList>
    </citation>
    <scope>NUCLEOTIDE SEQUENCE</scope>
    <source>
        <strain evidence="1">CGMCC 4.7201</strain>
    </source>
</reference>
<gene>
    <name evidence="1" type="ORF">GCM10012280_67940</name>
</gene>
<accession>A0A918E1D9</accession>
<reference evidence="1" key="1">
    <citation type="journal article" date="2014" name="Int. J. Syst. Evol. Microbiol.">
        <title>Complete genome sequence of Corynebacterium casei LMG S-19264T (=DSM 44701T), isolated from a smear-ripened cheese.</title>
        <authorList>
            <consortium name="US DOE Joint Genome Institute (JGI-PGF)"/>
            <person name="Walter F."/>
            <person name="Albersmeier A."/>
            <person name="Kalinowski J."/>
            <person name="Ruckert C."/>
        </authorList>
    </citation>
    <scope>NUCLEOTIDE SEQUENCE</scope>
    <source>
        <strain evidence="1">CGMCC 4.7201</strain>
    </source>
</reference>
<dbReference type="RefSeq" id="WP_229698993.1">
    <property type="nucleotide sequence ID" value="NZ_BMMS01000052.1"/>
</dbReference>
<dbReference type="SUPFAM" id="SSF56349">
    <property type="entry name" value="DNA breaking-rejoining enzymes"/>
    <property type="match status" value="1"/>
</dbReference>